<evidence type="ECO:0000313" key="2">
    <source>
        <dbReference type="Proteomes" id="UP001163321"/>
    </source>
</evidence>
<name>A0ACC0WXX4_9STRA</name>
<protein>
    <submittedName>
        <fullName evidence="1">Uncharacterized protein</fullName>
    </submittedName>
</protein>
<gene>
    <name evidence="1" type="ORF">PsorP6_001333</name>
</gene>
<organism evidence="1 2">
    <name type="scientific">Peronosclerospora sorghi</name>
    <dbReference type="NCBI Taxonomy" id="230839"/>
    <lineage>
        <taxon>Eukaryota</taxon>
        <taxon>Sar</taxon>
        <taxon>Stramenopiles</taxon>
        <taxon>Oomycota</taxon>
        <taxon>Peronosporomycetes</taxon>
        <taxon>Peronosporales</taxon>
        <taxon>Peronosporaceae</taxon>
        <taxon>Peronosclerospora</taxon>
    </lineage>
</organism>
<sequence>MPLPELVVGQIYDNWEQFKDEVNEHNILHGYATKTQAKREISARIICKADGCSFDITSSRTKASLQQICVTMIGQHSFFLGLTKPNITVKFLAANSVAMVDADSSVRPTTVQTHCRTNLSVEVQYRKAHRALEQAKIFENGNLQLQSFKDVEEEISSQERAADVGDAILRVMKEAEGNAQTHLEEMYINMSEETFKEMRRLMPVTQTKMEWRPTCASYRKRSRTEQVERGR</sequence>
<keyword evidence="2" id="KW-1185">Reference proteome</keyword>
<proteinExistence type="predicted"/>
<reference evidence="1 2" key="1">
    <citation type="journal article" date="2022" name="bioRxiv">
        <title>The genome of the oomycete Peronosclerospora sorghi, a cosmopolitan pathogen of maize and sorghum, is inflated with dispersed pseudogenes.</title>
        <authorList>
            <person name="Fletcher K."/>
            <person name="Martin F."/>
            <person name="Isakeit T."/>
            <person name="Cavanaugh K."/>
            <person name="Magill C."/>
            <person name="Michelmore R."/>
        </authorList>
    </citation>
    <scope>NUCLEOTIDE SEQUENCE [LARGE SCALE GENOMIC DNA]</scope>
    <source>
        <strain evidence="1">P6</strain>
    </source>
</reference>
<dbReference type="Proteomes" id="UP001163321">
    <property type="component" value="Chromosome 1"/>
</dbReference>
<dbReference type="EMBL" id="CM047580">
    <property type="protein sequence ID" value="KAI9922713.1"/>
    <property type="molecule type" value="Genomic_DNA"/>
</dbReference>
<evidence type="ECO:0000313" key="1">
    <source>
        <dbReference type="EMBL" id="KAI9922713.1"/>
    </source>
</evidence>
<accession>A0ACC0WXX4</accession>
<comment type="caution">
    <text evidence="1">The sequence shown here is derived from an EMBL/GenBank/DDBJ whole genome shotgun (WGS) entry which is preliminary data.</text>
</comment>